<name>A0A846QSA0_9BACT</name>
<proteinExistence type="predicted"/>
<reference evidence="1 2" key="1">
    <citation type="submission" date="2020-03" db="EMBL/GenBank/DDBJ databases">
        <title>Genomic Encyclopedia of Type Strains, Phase IV (KMG-IV): sequencing the most valuable type-strain genomes for metagenomic binning, comparative biology and taxonomic classification.</title>
        <authorList>
            <person name="Goeker M."/>
        </authorList>
    </citation>
    <scope>NUCLEOTIDE SEQUENCE [LARGE SCALE GENOMIC DNA]</scope>
    <source>
        <strain evidence="1 2">DSM 24233</strain>
    </source>
</reference>
<sequence>MPDSPKASPAAHLEKNDLFFKTSPYLPHWPTCPKDGDLLLNARMDRERKSHLKVHSMATNYNRIYDAIVKLTSDIPCAPAAWILRTTPKFPVTP</sequence>
<protein>
    <submittedName>
        <fullName evidence="1">Uncharacterized protein</fullName>
    </submittedName>
</protein>
<evidence type="ECO:0000313" key="1">
    <source>
        <dbReference type="EMBL" id="NJB67539.1"/>
    </source>
</evidence>
<evidence type="ECO:0000313" key="2">
    <source>
        <dbReference type="Proteomes" id="UP000580856"/>
    </source>
</evidence>
<accession>A0A846QSA0</accession>
<dbReference type="EMBL" id="JAATJA010000001">
    <property type="protein sequence ID" value="NJB67539.1"/>
    <property type="molecule type" value="Genomic_DNA"/>
</dbReference>
<keyword evidence="2" id="KW-1185">Reference proteome</keyword>
<organism evidence="1 2">
    <name type="scientific">Desulfobaculum xiamenense</name>
    <dbReference type="NCBI Taxonomy" id="995050"/>
    <lineage>
        <taxon>Bacteria</taxon>
        <taxon>Pseudomonadati</taxon>
        <taxon>Thermodesulfobacteriota</taxon>
        <taxon>Desulfovibrionia</taxon>
        <taxon>Desulfovibrionales</taxon>
        <taxon>Desulfovibrionaceae</taxon>
        <taxon>Desulfobaculum</taxon>
    </lineage>
</organism>
<dbReference type="Proteomes" id="UP000580856">
    <property type="component" value="Unassembled WGS sequence"/>
</dbReference>
<comment type="caution">
    <text evidence="1">The sequence shown here is derived from an EMBL/GenBank/DDBJ whole genome shotgun (WGS) entry which is preliminary data.</text>
</comment>
<dbReference type="AlphaFoldDB" id="A0A846QSA0"/>
<gene>
    <name evidence="1" type="ORF">GGQ74_001179</name>
</gene>